<comment type="caution">
    <text evidence="1">The sequence shown here is derived from an EMBL/GenBank/DDBJ whole genome shotgun (WGS) entry which is preliminary data.</text>
</comment>
<dbReference type="AlphaFoldDB" id="A0A1B7XST6"/>
<dbReference type="EMBL" id="LTAN01000010">
    <property type="protein sequence ID" value="OBR02807.1"/>
    <property type="molecule type" value="Genomic_DNA"/>
</dbReference>
<organism evidence="1 2">
    <name type="scientific">Colletotrichum higginsianum (strain IMI 349063)</name>
    <name type="common">Crucifer anthracnose fungus</name>
    <dbReference type="NCBI Taxonomy" id="759273"/>
    <lineage>
        <taxon>Eukaryota</taxon>
        <taxon>Fungi</taxon>
        <taxon>Dikarya</taxon>
        <taxon>Ascomycota</taxon>
        <taxon>Pezizomycotina</taxon>
        <taxon>Sordariomycetes</taxon>
        <taxon>Hypocreomycetidae</taxon>
        <taxon>Glomerellales</taxon>
        <taxon>Glomerellaceae</taxon>
        <taxon>Colletotrichum</taxon>
        <taxon>Colletotrichum destructivum species complex</taxon>
    </lineage>
</organism>
<name>A0A1B7XST6_COLHI</name>
<proteinExistence type="predicted"/>
<dbReference type="Proteomes" id="UP000092177">
    <property type="component" value="Chromosome 10"/>
</dbReference>
<evidence type="ECO:0000313" key="2">
    <source>
        <dbReference type="Proteomes" id="UP000092177"/>
    </source>
</evidence>
<dbReference type="VEuPathDB" id="FungiDB:CH63R_14033"/>
<evidence type="ECO:0000313" key="1">
    <source>
        <dbReference type="EMBL" id="OBR02807.1"/>
    </source>
</evidence>
<keyword evidence="2" id="KW-1185">Reference proteome</keyword>
<protein>
    <submittedName>
        <fullName evidence="1">Uncharacterized protein</fullName>
    </submittedName>
</protein>
<dbReference type="KEGG" id="chig:CH63R_14033"/>
<sequence length="95" mass="10435">MRTIHTIPRLLDPGLSPIILILANPACHITVDVDRGRGRHIPPPCQSRPCQAFPFKRRTSASQGRLSIMASEGGGYKPIHMERGREGLGLTCVPR</sequence>
<reference evidence="2" key="1">
    <citation type="journal article" date="2017" name="BMC Genomics">
        <title>Gapless genome assembly of Colletotrichum higginsianum reveals chromosome structure and association of transposable elements with secondary metabolite gene clusters.</title>
        <authorList>
            <person name="Dallery J.-F."/>
            <person name="Lapalu N."/>
            <person name="Zampounis A."/>
            <person name="Pigne S."/>
            <person name="Luyten I."/>
            <person name="Amselem J."/>
            <person name="Wittenberg A.H.J."/>
            <person name="Zhou S."/>
            <person name="de Queiroz M.V."/>
            <person name="Robin G.P."/>
            <person name="Auger A."/>
            <person name="Hainaut M."/>
            <person name="Henrissat B."/>
            <person name="Kim K.-T."/>
            <person name="Lee Y.-H."/>
            <person name="Lespinet O."/>
            <person name="Schwartz D.C."/>
            <person name="Thon M.R."/>
            <person name="O'Connell R.J."/>
        </authorList>
    </citation>
    <scope>NUCLEOTIDE SEQUENCE [LARGE SCALE GENOMIC DNA]</scope>
    <source>
        <strain evidence="2">IMI 349063</strain>
    </source>
</reference>
<accession>A0A1B7XST6</accession>
<gene>
    <name evidence="1" type="ORF">CH63R_14033</name>
</gene>
<dbReference type="GeneID" id="28873114"/>
<dbReference type="RefSeq" id="XP_018151325.1">
    <property type="nucleotide sequence ID" value="XM_018309007.1"/>
</dbReference>